<dbReference type="PANTHER" id="PTHR11839">
    <property type="entry name" value="UDP/ADP-SUGAR PYROPHOSPHATASE"/>
    <property type="match status" value="1"/>
</dbReference>
<keyword evidence="15" id="KW-1185">Reference proteome</keyword>
<gene>
    <name evidence="14" type="ORF">ACFQXB_07970</name>
</gene>
<dbReference type="EC" id="3.6.1.13" evidence="3"/>
<dbReference type="SUPFAM" id="SSF55811">
    <property type="entry name" value="Nudix"/>
    <property type="match status" value="1"/>
</dbReference>
<dbReference type="PROSITE" id="PS51462">
    <property type="entry name" value="NUDIX"/>
    <property type="match status" value="1"/>
</dbReference>
<feature type="domain" description="Nudix hydrolase" evidence="13">
    <location>
        <begin position="217"/>
        <end position="357"/>
    </location>
</feature>
<evidence type="ECO:0000256" key="11">
    <source>
        <dbReference type="ARBA" id="ARBA00033056"/>
    </source>
</evidence>
<name>A0ABW2UKP8_9RHOB</name>
<evidence type="ECO:0000256" key="2">
    <source>
        <dbReference type="ARBA" id="ARBA00007482"/>
    </source>
</evidence>
<evidence type="ECO:0000256" key="1">
    <source>
        <dbReference type="ARBA" id="ARBA00001946"/>
    </source>
</evidence>
<evidence type="ECO:0000313" key="15">
    <source>
        <dbReference type="Proteomes" id="UP001596516"/>
    </source>
</evidence>
<dbReference type="CDD" id="cd24155">
    <property type="entry name" value="NUDIX_ADPRase"/>
    <property type="match status" value="1"/>
</dbReference>
<accession>A0ABW2UKP8</accession>
<dbReference type="Proteomes" id="UP001596516">
    <property type="component" value="Unassembled WGS sequence"/>
</dbReference>
<comment type="function">
    <text evidence="8">Acts on ADP-mannose and ADP-glucose as well as ADP-ribose. Prevents glycogen biosynthesis. The reaction catalyzed by this enzyme is a limiting step of the gluconeogenic process.</text>
</comment>
<protein>
    <recommendedName>
        <fullName evidence="4">ADP-ribose pyrophosphatase</fullName>
        <ecNumber evidence="3">3.6.1.13</ecNumber>
    </recommendedName>
    <alternativeName>
        <fullName evidence="9">ADP-ribose diphosphatase</fullName>
    </alternativeName>
    <alternativeName>
        <fullName evidence="11">ADP-ribose phosphohydrolase</fullName>
    </alternativeName>
    <alternativeName>
        <fullName evidence="10">Adenosine diphosphoribose pyrophosphatase</fullName>
    </alternativeName>
</protein>
<dbReference type="InterPro" id="IPR020084">
    <property type="entry name" value="NUDIX_hydrolase_CS"/>
</dbReference>
<dbReference type="InterPro" id="IPR000086">
    <property type="entry name" value="NUDIX_hydrolase_dom"/>
</dbReference>
<dbReference type="PANTHER" id="PTHR11839:SF5">
    <property type="entry name" value="ADP-RIBOSE PYROPHOSPHATASE"/>
    <property type="match status" value="1"/>
</dbReference>
<evidence type="ECO:0000256" key="9">
    <source>
        <dbReference type="ARBA" id="ARBA00030162"/>
    </source>
</evidence>
<comment type="caution">
    <text evidence="14">The sequence shown here is derived from an EMBL/GenBank/DDBJ whole genome shotgun (WGS) entry which is preliminary data.</text>
</comment>
<comment type="similarity">
    <text evidence="2">Belongs to the Nudix hydrolase family. NudF subfamily.</text>
</comment>
<dbReference type="Pfam" id="PF00293">
    <property type="entry name" value="NUDIX"/>
    <property type="match status" value="1"/>
</dbReference>
<dbReference type="EMBL" id="JBHTFQ010000003">
    <property type="protein sequence ID" value="MFC7704126.1"/>
    <property type="molecule type" value="Genomic_DNA"/>
</dbReference>
<evidence type="ECO:0000256" key="12">
    <source>
        <dbReference type="ARBA" id="ARBA00049546"/>
    </source>
</evidence>
<dbReference type="Gene3D" id="3.90.79.10">
    <property type="entry name" value="Nucleoside Triphosphate Pyrophosphohydrolase"/>
    <property type="match status" value="1"/>
</dbReference>
<keyword evidence="6" id="KW-0378">Hydrolase</keyword>
<evidence type="ECO:0000256" key="6">
    <source>
        <dbReference type="ARBA" id="ARBA00022801"/>
    </source>
</evidence>
<comment type="cofactor">
    <cofactor evidence="1">
        <name>Mg(2+)</name>
        <dbReference type="ChEBI" id="CHEBI:18420"/>
    </cofactor>
</comment>
<evidence type="ECO:0000256" key="3">
    <source>
        <dbReference type="ARBA" id="ARBA00012453"/>
    </source>
</evidence>
<evidence type="ECO:0000259" key="13">
    <source>
        <dbReference type="PROSITE" id="PS51462"/>
    </source>
</evidence>
<reference evidence="15" key="1">
    <citation type="journal article" date="2019" name="Int. J. Syst. Evol. Microbiol.">
        <title>The Global Catalogue of Microorganisms (GCM) 10K type strain sequencing project: providing services to taxonomists for standard genome sequencing and annotation.</title>
        <authorList>
            <consortium name="The Broad Institute Genomics Platform"/>
            <consortium name="The Broad Institute Genome Sequencing Center for Infectious Disease"/>
            <person name="Wu L."/>
            <person name="Ma J."/>
        </authorList>
    </citation>
    <scope>NUCLEOTIDE SEQUENCE [LARGE SCALE GENOMIC DNA]</scope>
    <source>
        <strain evidence="15">CGMCC 1.12750</strain>
    </source>
</reference>
<evidence type="ECO:0000256" key="10">
    <source>
        <dbReference type="ARBA" id="ARBA00030308"/>
    </source>
</evidence>
<dbReference type="RefSeq" id="WP_377401769.1">
    <property type="nucleotide sequence ID" value="NZ_JBHTFQ010000003.1"/>
</dbReference>
<evidence type="ECO:0000256" key="4">
    <source>
        <dbReference type="ARBA" id="ARBA00013297"/>
    </source>
</evidence>
<dbReference type="InterPro" id="IPR004385">
    <property type="entry name" value="NDP_pyrophosphatase"/>
</dbReference>
<dbReference type="PROSITE" id="PS00893">
    <property type="entry name" value="NUDIX_BOX"/>
    <property type="match status" value="1"/>
</dbReference>
<organism evidence="14 15">
    <name type="scientific">Plastorhodobacter daqingensis</name>
    <dbReference type="NCBI Taxonomy" id="1387281"/>
    <lineage>
        <taxon>Bacteria</taxon>
        <taxon>Pseudomonadati</taxon>
        <taxon>Pseudomonadota</taxon>
        <taxon>Alphaproteobacteria</taxon>
        <taxon>Rhodobacterales</taxon>
        <taxon>Paracoccaceae</taxon>
        <taxon>Plastorhodobacter</taxon>
    </lineage>
</organism>
<dbReference type="InterPro" id="IPR013024">
    <property type="entry name" value="GGCT-like"/>
</dbReference>
<comment type="catalytic activity">
    <reaction evidence="12">
        <text>ADP-D-ribose + H2O = D-ribose 5-phosphate + AMP + 2 H(+)</text>
        <dbReference type="Rhea" id="RHEA:10412"/>
        <dbReference type="ChEBI" id="CHEBI:15377"/>
        <dbReference type="ChEBI" id="CHEBI:15378"/>
        <dbReference type="ChEBI" id="CHEBI:57967"/>
        <dbReference type="ChEBI" id="CHEBI:78346"/>
        <dbReference type="ChEBI" id="CHEBI:456215"/>
        <dbReference type="EC" id="3.6.1.13"/>
    </reaction>
</comment>
<evidence type="ECO:0000256" key="5">
    <source>
        <dbReference type="ARBA" id="ARBA00022723"/>
    </source>
</evidence>
<dbReference type="InterPro" id="IPR015797">
    <property type="entry name" value="NUDIX_hydrolase-like_dom_sf"/>
</dbReference>
<sequence length="372" mass="40787">MAAYFFYGMMQDPALRDLMLDAPRDVAPARLADHVVRAVQGQEFPMILDQPGAAATGVAVRDLTAQELDRINHVAGVLGFQLRQIVVEGQVWQIWLPEAGRWRPDGPWDLAQWQERGAPLMRAAVADLLALRDDRPAQALSARWPMIAVRAAARLLARQGKGEAEALGAGAAPRAADVEVMTRREPYANFFSVEEYDLRYRRFDGGVTPVVNRAVFVTGDAATVLPYDPQRDRVLLIEQFRMGPFARGDAAPWLLEPIAGRVDARETPEEAIRREAQEEAGLSLGALLPVGGFYPTPAAKSEYLHSFIGLADLPDAAAGFGGLDEEAEDIRAHLLGYDRLMQLVDDGALSNGPLVLSALWLARHRERIRAGA</sequence>
<keyword evidence="7" id="KW-0460">Magnesium</keyword>
<dbReference type="CDD" id="cd06661">
    <property type="entry name" value="GGCT_like"/>
    <property type="match status" value="1"/>
</dbReference>
<proteinExistence type="inferred from homology"/>
<dbReference type="NCBIfam" id="TIGR00052">
    <property type="entry name" value="nudix-type nucleoside diphosphatase, YffH/AdpP family"/>
    <property type="match status" value="1"/>
</dbReference>
<dbReference type="Gene3D" id="3.10.490.10">
    <property type="entry name" value="Gamma-glutamyl cyclotransferase-like"/>
    <property type="match status" value="1"/>
</dbReference>
<evidence type="ECO:0000313" key="14">
    <source>
        <dbReference type="EMBL" id="MFC7704126.1"/>
    </source>
</evidence>
<evidence type="ECO:0000256" key="8">
    <source>
        <dbReference type="ARBA" id="ARBA00025164"/>
    </source>
</evidence>
<keyword evidence="5" id="KW-0479">Metal-binding</keyword>
<evidence type="ECO:0000256" key="7">
    <source>
        <dbReference type="ARBA" id="ARBA00022842"/>
    </source>
</evidence>